<keyword evidence="2" id="KW-0732">Signal</keyword>
<dbReference type="RefSeq" id="WP_119351217.1">
    <property type="nucleotide sequence ID" value="NZ_QWET01000016.1"/>
</dbReference>
<organism evidence="3 4">
    <name type="scientific">Mariniphaga sediminis</name>
    <dbReference type="NCBI Taxonomy" id="1628158"/>
    <lineage>
        <taxon>Bacteria</taxon>
        <taxon>Pseudomonadati</taxon>
        <taxon>Bacteroidota</taxon>
        <taxon>Bacteroidia</taxon>
        <taxon>Marinilabiliales</taxon>
        <taxon>Prolixibacteraceae</taxon>
        <taxon>Mariniphaga</taxon>
    </lineage>
</organism>
<dbReference type="InterPro" id="IPR011990">
    <property type="entry name" value="TPR-like_helical_dom_sf"/>
</dbReference>
<dbReference type="Proteomes" id="UP000266441">
    <property type="component" value="Unassembled WGS sequence"/>
</dbReference>
<reference evidence="3 4" key="1">
    <citation type="journal article" date="2015" name="Int. J. Syst. Evol. Microbiol.">
        <title>Mariniphaga sediminis sp. nov., isolated from coastal sediment.</title>
        <authorList>
            <person name="Wang F.Q."/>
            <person name="Shen Q.Y."/>
            <person name="Chen G.J."/>
            <person name="Du Z.J."/>
        </authorList>
    </citation>
    <scope>NUCLEOTIDE SEQUENCE [LARGE SCALE GENOMIC DNA]</scope>
    <source>
        <strain evidence="3 4">SY21</strain>
    </source>
</reference>
<keyword evidence="4" id="KW-1185">Reference proteome</keyword>
<dbReference type="AlphaFoldDB" id="A0A399CXS5"/>
<evidence type="ECO:0000256" key="2">
    <source>
        <dbReference type="SAM" id="SignalP"/>
    </source>
</evidence>
<proteinExistence type="predicted"/>
<dbReference type="InterPro" id="IPR041662">
    <property type="entry name" value="SusD-like_2"/>
</dbReference>
<protein>
    <submittedName>
        <fullName evidence="3">SusD/RagB family nutrient-binding outer membrane lipoprotein</fullName>
    </submittedName>
</protein>
<dbReference type="Gene3D" id="1.25.40.390">
    <property type="match status" value="1"/>
</dbReference>
<keyword evidence="1" id="KW-0175">Coiled coil</keyword>
<comment type="caution">
    <text evidence="3">The sequence shown here is derived from an EMBL/GenBank/DDBJ whole genome shotgun (WGS) entry which is preliminary data.</text>
</comment>
<evidence type="ECO:0000313" key="3">
    <source>
        <dbReference type="EMBL" id="RIH63758.1"/>
    </source>
</evidence>
<evidence type="ECO:0000256" key="1">
    <source>
        <dbReference type="SAM" id="Coils"/>
    </source>
</evidence>
<dbReference type="SUPFAM" id="SSF48452">
    <property type="entry name" value="TPR-like"/>
    <property type="match status" value="1"/>
</dbReference>
<feature type="signal peptide" evidence="2">
    <location>
        <begin position="1"/>
        <end position="24"/>
    </location>
</feature>
<evidence type="ECO:0000313" key="4">
    <source>
        <dbReference type="Proteomes" id="UP000266441"/>
    </source>
</evidence>
<name>A0A399CXS5_9BACT</name>
<dbReference type="EMBL" id="QWET01000016">
    <property type="protein sequence ID" value="RIH63758.1"/>
    <property type="molecule type" value="Genomic_DNA"/>
</dbReference>
<feature type="chain" id="PRO_5017346031" evidence="2">
    <location>
        <begin position="25"/>
        <end position="507"/>
    </location>
</feature>
<dbReference type="OrthoDB" id="1109828at2"/>
<gene>
    <name evidence="3" type="ORF">D1164_17620</name>
</gene>
<keyword evidence="3" id="KW-0449">Lipoprotein</keyword>
<sequence>MKTNKIFKQLLLIGIAFFISNACTDDFQELNTDPAIMTADQVDVGLLLTRVQKEMTIGNSIAEGGLPGQYSGYTATSGSYPFMGGDEPTYFNRAYKNLLNLAEIIRLTQDEPAQVNKTAIARIMRAYIFQYVTDIYGDVPYTEAVKSGENVITQPKYDTQESIYKDLLKELKEAAAQLEDDNTVGYGEADLIYKGDTDKWRRFANSLRLRLALRARYVDEALAQQHIGEVLSADLMENNSHSAFVMTSTDFEANQNPIYNALFANRYYGGYMGRPIVDNLKDNDDPRLTLLVNPTVNSKLDADTTGDLSLLEYRGRALGLEQDEIELYPGNELSEIGPLYRPAVVQAPVMYYSEVCFALAEAKLFLGLGETSADVWYENGIRADMENDGIEEESITAFLDNPAISLAGTNEEKLEQIINQKHIALFPNSFEAWAEWRRTGYPKILIGSMKGDTDGQIPRRLRYPFAEANFNSQNYQEVSNRIGGDKLLSKMWWDTNPDVPYEHLGEL</sequence>
<dbReference type="Pfam" id="PF12771">
    <property type="entry name" value="SusD-like_2"/>
    <property type="match status" value="1"/>
</dbReference>
<accession>A0A399CXS5</accession>
<feature type="coiled-coil region" evidence="1">
    <location>
        <begin position="157"/>
        <end position="184"/>
    </location>
</feature>